<evidence type="ECO:0000256" key="2">
    <source>
        <dbReference type="ARBA" id="ARBA00022475"/>
    </source>
</evidence>
<reference evidence="11 12" key="1">
    <citation type="submission" date="2024-04" db="EMBL/GenBank/DDBJ databases">
        <authorList>
            <consortium name="Genoscope - CEA"/>
            <person name="William W."/>
        </authorList>
    </citation>
    <scope>NUCLEOTIDE SEQUENCE [LARGE SCALE GENOMIC DNA]</scope>
</reference>
<evidence type="ECO:0000256" key="8">
    <source>
        <dbReference type="ARBA" id="ARBA00023224"/>
    </source>
</evidence>
<feature type="transmembrane region" description="Helical" evidence="9">
    <location>
        <begin position="35"/>
        <end position="54"/>
    </location>
</feature>
<evidence type="ECO:0000256" key="9">
    <source>
        <dbReference type="SAM" id="Phobius"/>
    </source>
</evidence>
<dbReference type="PROSITE" id="PS50262">
    <property type="entry name" value="G_PROTEIN_RECEP_F1_2"/>
    <property type="match status" value="1"/>
</dbReference>
<dbReference type="GO" id="GO:0007268">
    <property type="term" value="P:chemical synaptic transmission"/>
    <property type="evidence" value="ECO:0007669"/>
    <property type="project" value="TreeGrafter"/>
</dbReference>
<dbReference type="AlphaFoldDB" id="A0AAV2I8F4"/>
<evidence type="ECO:0000256" key="6">
    <source>
        <dbReference type="ARBA" id="ARBA00023136"/>
    </source>
</evidence>
<keyword evidence="6 9" id="KW-0472">Membrane</keyword>
<evidence type="ECO:0000256" key="1">
    <source>
        <dbReference type="ARBA" id="ARBA00004651"/>
    </source>
</evidence>
<evidence type="ECO:0000313" key="11">
    <source>
        <dbReference type="EMBL" id="CAL1541728.1"/>
    </source>
</evidence>
<protein>
    <recommendedName>
        <fullName evidence="10">G-protein coupled receptors family 1 profile domain-containing protein</fullName>
    </recommendedName>
</protein>
<feature type="transmembrane region" description="Helical" evidence="9">
    <location>
        <begin position="261"/>
        <end position="285"/>
    </location>
</feature>
<evidence type="ECO:0000256" key="3">
    <source>
        <dbReference type="ARBA" id="ARBA00022692"/>
    </source>
</evidence>
<comment type="caution">
    <text evidence="11">The sequence shown here is derived from an EMBL/GenBank/DDBJ whole genome shotgun (WGS) entry which is preliminary data.</text>
</comment>
<dbReference type="PANTHER" id="PTHR24247">
    <property type="entry name" value="5-HYDROXYTRYPTAMINE RECEPTOR"/>
    <property type="match status" value="1"/>
</dbReference>
<accession>A0AAV2I8F4</accession>
<keyword evidence="12" id="KW-1185">Reference proteome</keyword>
<feature type="transmembrane region" description="Helical" evidence="9">
    <location>
        <begin position="116"/>
        <end position="135"/>
    </location>
</feature>
<feature type="transmembrane region" description="Helical" evidence="9">
    <location>
        <begin position="234"/>
        <end position="255"/>
    </location>
</feature>
<feature type="transmembrane region" description="Helical" evidence="9">
    <location>
        <begin position="74"/>
        <end position="95"/>
    </location>
</feature>
<evidence type="ECO:0000313" key="12">
    <source>
        <dbReference type="Proteomes" id="UP001497497"/>
    </source>
</evidence>
<dbReference type="GO" id="GO:0004993">
    <property type="term" value="F:G protein-coupled serotonin receptor activity"/>
    <property type="evidence" value="ECO:0007669"/>
    <property type="project" value="TreeGrafter"/>
</dbReference>
<dbReference type="PRINTS" id="PR00237">
    <property type="entry name" value="GPCRRHODOPSN"/>
</dbReference>
<evidence type="ECO:0000256" key="4">
    <source>
        <dbReference type="ARBA" id="ARBA00022989"/>
    </source>
</evidence>
<evidence type="ECO:0000259" key="10">
    <source>
        <dbReference type="PROSITE" id="PS50262"/>
    </source>
</evidence>
<dbReference type="InterPro" id="IPR000276">
    <property type="entry name" value="GPCR_Rhodpsn"/>
</dbReference>
<dbReference type="Proteomes" id="UP001497497">
    <property type="component" value="Unassembled WGS sequence"/>
</dbReference>
<keyword evidence="8" id="KW-0807">Transducer</keyword>
<dbReference type="GO" id="GO:0007187">
    <property type="term" value="P:G protein-coupled receptor signaling pathway, coupled to cyclic nucleotide second messenger"/>
    <property type="evidence" value="ECO:0007669"/>
    <property type="project" value="TreeGrafter"/>
</dbReference>
<evidence type="ECO:0000256" key="5">
    <source>
        <dbReference type="ARBA" id="ARBA00023040"/>
    </source>
</evidence>
<feature type="transmembrane region" description="Helical" evidence="9">
    <location>
        <begin position="164"/>
        <end position="189"/>
    </location>
</feature>
<dbReference type="PANTHER" id="PTHR24247:SF202">
    <property type="entry name" value="5-HYDROXYTRYPTAMINE RECEPTOR 1"/>
    <property type="match status" value="1"/>
</dbReference>
<dbReference type="Pfam" id="PF00001">
    <property type="entry name" value="7tm_1"/>
    <property type="match status" value="1"/>
</dbReference>
<sequence>MLTTFTILANLTIVVAMFVSRGKGSSHNDHKITQLLMASMACIDLIFALFHMPFGVAQLIYNGKWILGTKFCNVWLNVGNDLCGITACHILCIAIDKYMAVCKPLVYRFLTKRIGQLMVILSWFLPSGIFLLPLVTDFFQKGNEDLIKCRDQLMICSSMYNKHVLITVFVVAFYLPMCATYVLYGFIFYEIWKFNKRSSRQVRGKSCGEHVQPKVFRTEFSAANVKAIRTLGTIVLSFTVCWVPLWFFVVVYVYLDFEFPLWSMLITSWITYMNSAINPVLYSFFKPIRVALKRILCSFK</sequence>
<dbReference type="SUPFAM" id="SSF81321">
    <property type="entry name" value="Family A G protein-coupled receptor-like"/>
    <property type="match status" value="1"/>
</dbReference>
<proteinExistence type="predicted"/>
<dbReference type="GO" id="GO:0030594">
    <property type="term" value="F:neurotransmitter receptor activity"/>
    <property type="evidence" value="ECO:0007669"/>
    <property type="project" value="TreeGrafter"/>
</dbReference>
<feature type="domain" description="G-protein coupled receptors family 1 profile" evidence="10">
    <location>
        <begin position="9"/>
        <end position="282"/>
    </location>
</feature>
<comment type="subcellular location">
    <subcellularLocation>
        <location evidence="1">Cell membrane</location>
        <topology evidence="1">Multi-pass membrane protein</topology>
    </subcellularLocation>
</comment>
<evidence type="ECO:0000256" key="7">
    <source>
        <dbReference type="ARBA" id="ARBA00023170"/>
    </source>
</evidence>
<dbReference type="InterPro" id="IPR017452">
    <property type="entry name" value="GPCR_Rhodpsn_7TM"/>
</dbReference>
<keyword evidence="4 9" id="KW-1133">Transmembrane helix</keyword>
<gene>
    <name evidence="11" type="ORF">GSLYS_00015334001</name>
</gene>
<name>A0AAV2I8F4_LYMST</name>
<dbReference type="Gene3D" id="1.20.1070.10">
    <property type="entry name" value="Rhodopsin 7-helix transmembrane proteins"/>
    <property type="match status" value="1"/>
</dbReference>
<dbReference type="GO" id="GO:0030425">
    <property type="term" value="C:dendrite"/>
    <property type="evidence" value="ECO:0007669"/>
    <property type="project" value="TreeGrafter"/>
</dbReference>
<dbReference type="GO" id="GO:0005886">
    <property type="term" value="C:plasma membrane"/>
    <property type="evidence" value="ECO:0007669"/>
    <property type="project" value="UniProtKB-SubCell"/>
</dbReference>
<dbReference type="EMBL" id="CAXITT010000449">
    <property type="protein sequence ID" value="CAL1541728.1"/>
    <property type="molecule type" value="Genomic_DNA"/>
</dbReference>
<keyword evidence="3 9" id="KW-0812">Transmembrane</keyword>
<dbReference type="GO" id="GO:0045202">
    <property type="term" value="C:synapse"/>
    <property type="evidence" value="ECO:0007669"/>
    <property type="project" value="GOC"/>
</dbReference>
<keyword evidence="2" id="KW-1003">Cell membrane</keyword>
<keyword evidence="7" id="KW-0675">Receptor</keyword>
<organism evidence="11 12">
    <name type="scientific">Lymnaea stagnalis</name>
    <name type="common">Great pond snail</name>
    <name type="synonym">Helix stagnalis</name>
    <dbReference type="NCBI Taxonomy" id="6523"/>
    <lineage>
        <taxon>Eukaryota</taxon>
        <taxon>Metazoa</taxon>
        <taxon>Spiralia</taxon>
        <taxon>Lophotrochozoa</taxon>
        <taxon>Mollusca</taxon>
        <taxon>Gastropoda</taxon>
        <taxon>Heterobranchia</taxon>
        <taxon>Euthyneura</taxon>
        <taxon>Panpulmonata</taxon>
        <taxon>Hygrophila</taxon>
        <taxon>Lymnaeoidea</taxon>
        <taxon>Lymnaeidae</taxon>
        <taxon>Lymnaea</taxon>
    </lineage>
</organism>
<feature type="transmembrane region" description="Helical" evidence="9">
    <location>
        <begin position="6"/>
        <end position="23"/>
    </location>
</feature>
<keyword evidence="5" id="KW-0297">G-protein coupled receptor</keyword>